<feature type="region of interest" description="Disordered" evidence="1">
    <location>
        <begin position="530"/>
        <end position="557"/>
    </location>
</feature>
<feature type="transmembrane region" description="Helical" evidence="2">
    <location>
        <begin position="56"/>
        <end position="78"/>
    </location>
</feature>
<feature type="transmembrane region" description="Helical" evidence="2">
    <location>
        <begin position="430"/>
        <end position="455"/>
    </location>
</feature>
<gene>
    <name evidence="3" type="ORF">HG15A2_27040</name>
</gene>
<keyword evidence="4" id="KW-1185">Reference proteome</keyword>
<evidence type="ECO:0000313" key="4">
    <source>
        <dbReference type="Proteomes" id="UP000319852"/>
    </source>
</evidence>
<dbReference type="AlphaFoldDB" id="A0A517MWX9"/>
<feature type="transmembrane region" description="Helical" evidence="2">
    <location>
        <begin position="282"/>
        <end position="302"/>
    </location>
</feature>
<feature type="transmembrane region" description="Helical" evidence="2">
    <location>
        <begin position="172"/>
        <end position="195"/>
    </location>
</feature>
<evidence type="ECO:0000256" key="1">
    <source>
        <dbReference type="SAM" id="MobiDB-lite"/>
    </source>
</evidence>
<keyword evidence="2" id="KW-0812">Transmembrane</keyword>
<protein>
    <submittedName>
        <fullName evidence="3">ABC-2 family transporter protein</fullName>
    </submittedName>
</protein>
<keyword evidence="2" id="KW-1133">Transmembrane helix</keyword>
<dbReference type="RefSeq" id="WP_145060608.1">
    <property type="nucleotide sequence ID" value="NZ_CP036263.1"/>
</dbReference>
<sequence>MSTADANTTEAERPTQATSNWRNWLEVLEHRVVGLLEWANPILVKETRQALKSKQFLLTFAIVLVACWIVSFAGRAIIGPQIFYIASGQDMLVAYYAILAFPLAVIVPFSAFRSLSAEKEDNTYDLLSITTLSSQQVITGKLGSAILQILIYFSVVSPCIAFTFLLRGVDAVSVALLLGVTLLASIGMSLIGLLAGTMASVRYTQMLLSVGLVLGMAFAFFGAVGVTPELLRESHKMIQDRDFWIGLGGVLTLYLTTFGLLHTAAAAQISFPSENRSTRIRYWMLLQQACFVAWMTVPPLLYPDEPEAVPVLACAAVGIGLIYWYVMGSIMTGEWPHLSRRVQRSLPSSLVGRSLFSWLNPGPASGYVFAVANSGALVALGLITLWANAPFPPFGLSATQISQFMLLGWCYLIIFLGLGRLLVSVLRRVAFVPLAAAFLVHLILMMAAIGVPAVIYSMSSQFRSSGYSLLLATNPFWTLSEVLESGLVSGREMLVYLLPAAAIVTFLLNLRAIGAELSRHRIAAPARVYEEEEELHPHPEPSPTSPWEEDPREPAKV</sequence>
<organism evidence="3 4">
    <name type="scientific">Adhaeretor mobilis</name>
    <dbReference type="NCBI Taxonomy" id="1930276"/>
    <lineage>
        <taxon>Bacteria</taxon>
        <taxon>Pseudomonadati</taxon>
        <taxon>Planctomycetota</taxon>
        <taxon>Planctomycetia</taxon>
        <taxon>Pirellulales</taxon>
        <taxon>Lacipirellulaceae</taxon>
        <taxon>Adhaeretor</taxon>
    </lineage>
</organism>
<dbReference type="EMBL" id="CP036263">
    <property type="protein sequence ID" value="QDS99381.1"/>
    <property type="molecule type" value="Genomic_DNA"/>
</dbReference>
<feature type="transmembrane region" description="Helical" evidence="2">
    <location>
        <begin position="243"/>
        <end position="261"/>
    </location>
</feature>
<keyword evidence="2" id="KW-0472">Membrane</keyword>
<evidence type="ECO:0000313" key="3">
    <source>
        <dbReference type="EMBL" id="QDS99381.1"/>
    </source>
</evidence>
<feature type="transmembrane region" description="Helical" evidence="2">
    <location>
        <begin position="93"/>
        <end position="112"/>
    </location>
</feature>
<proteinExistence type="predicted"/>
<name>A0A517MWX9_9BACT</name>
<dbReference type="Proteomes" id="UP000319852">
    <property type="component" value="Chromosome"/>
</dbReference>
<reference evidence="3 4" key="1">
    <citation type="submission" date="2019-02" db="EMBL/GenBank/DDBJ databases">
        <title>Deep-cultivation of Planctomycetes and their phenomic and genomic characterization uncovers novel biology.</title>
        <authorList>
            <person name="Wiegand S."/>
            <person name="Jogler M."/>
            <person name="Boedeker C."/>
            <person name="Pinto D."/>
            <person name="Vollmers J."/>
            <person name="Rivas-Marin E."/>
            <person name="Kohn T."/>
            <person name="Peeters S.H."/>
            <person name="Heuer A."/>
            <person name="Rast P."/>
            <person name="Oberbeckmann S."/>
            <person name="Bunk B."/>
            <person name="Jeske O."/>
            <person name="Meyerdierks A."/>
            <person name="Storesund J.E."/>
            <person name="Kallscheuer N."/>
            <person name="Luecker S."/>
            <person name="Lage O.M."/>
            <person name="Pohl T."/>
            <person name="Merkel B.J."/>
            <person name="Hornburger P."/>
            <person name="Mueller R.-W."/>
            <person name="Bruemmer F."/>
            <person name="Labrenz M."/>
            <person name="Spormann A.M."/>
            <person name="Op den Camp H."/>
            <person name="Overmann J."/>
            <person name="Amann R."/>
            <person name="Jetten M.S.M."/>
            <person name="Mascher T."/>
            <person name="Medema M.H."/>
            <person name="Devos D.P."/>
            <person name="Kaster A.-K."/>
            <person name="Ovreas L."/>
            <person name="Rohde M."/>
            <person name="Galperin M.Y."/>
            <person name="Jogler C."/>
        </authorList>
    </citation>
    <scope>NUCLEOTIDE SEQUENCE [LARGE SCALE GENOMIC DNA]</scope>
    <source>
        <strain evidence="3 4">HG15A2</strain>
    </source>
</reference>
<evidence type="ECO:0000256" key="2">
    <source>
        <dbReference type="SAM" id="Phobius"/>
    </source>
</evidence>
<accession>A0A517MWX9</accession>
<feature type="transmembrane region" description="Helical" evidence="2">
    <location>
        <begin position="367"/>
        <end position="389"/>
    </location>
</feature>
<feature type="transmembrane region" description="Helical" evidence="2">
    <location>
        <begin position="493"/>
        <end position="513"/>
    </location>
</feature>
<feature type="transmembrane region" description="Helical" evidence="2">
    <location>
        <begin position="145"/>
        <end position="166"/>
    </location>
</feature>
<feature type="transmembrane region" description="Helical" evidence="2">
    <location>
        <begin position="207"/>
        <end position="231"/>
    </location>
</feature>
<dbReference type="OrthoDB" id="5524691at2"/>
<feature type="transmembrane region" description="Helical" evidence="2">
    <location>
        <begin position="401"/>
        <end position="423"/>
    </location>
</feature>
<feature type="transmembrane region" description="Helical" evidence="2">
    <location>
        <begin position="308"/>
        <end position="326"/>
    </location>
</feature>
<dbReference type="KEGG" id="amob:HG15A2_27040"/>